<dbReference type="InterPro" id="IPR043129">
    <property type="entry name" value="ATPase_NBD"/>
</dbReference>
<dbReference type="EMBL" id="OKRB01000124">
    <property type="protein sequence ID" value="SPE28181.1"/>
    <property type="molecule type" value="Genomic_DNA"/>
</dbReference>
<dbReference type="PANTHER" id="PTHR18964:SF110">
    <property type="entry name" value="TRANSCRIPTIONAL REGULATOR, XYLR-RELATED"/>
    <property type="match status" value="1"/>
</dbReference>
<dbReference type="InterPro" id="IPR012318">
    <property type="entry name" value="HTH_CRP"/>
</dbReference>
<feature type="domain" description="HTH crp-type" evidence="2">
    <location>
        <begin position="30"/>
        <end position="88"/>
    </location>
</feature>
<sequence>MHETDQSTHPRQAVASSETAREINREILLHAIHLHQPVSRADLARLSGLQPSTVSVIIGQLIDEGWVLPGTLGHLPRGRRPTFVTLNDQHVTLAIDLRPGKANLAVVDINGKILGRETIAHEIQTGSKEEASAAIARIAQAARSLMGAYGDRVFQGLGASVSGRVDQKTHRLLFSPNAPWNQIDLYAELQKGLDLPIQMENAANACLFSERWFGNFSDASNMIAISVSEGIGAGLLVDGRVVRGRNDMAGEFGHMPVEESGPVCGCGNVGCWETFASNRAGIRYYRELVPESTLTSFQELLDLALAGDIHALRSIDRMMTWLARGLTMLTAGLAPEVIIIVGECTALWPRICPLLESQLIAKSFTPQTPRVVAAMDGDVARLRGAAALVFYKVLFQQADFAPRHVRGGERTSPKDAAVAG</sequence>
<dbReference type="Gene3D" id="3.30.420.40">
    <property type="match status" value="2"/>
</dbReference>
<dbReference type="SMART" id="SM00419">
    <property type="entry name" value="HTH_CRP"/>
    <property type="match status" value="1"/>
</dbReference>
<accession>A0A2N9LY86</accession>
<dbReference type="GO" id="GO:0003677">
    <property type="term" value="F:DNA binding"/>
    <property type="evidence" value="ECO:0007669"/>
    <property type="project" value="InterPro"/>
</dbReference>
<evidence type="ECO:0000259" key="2">
    <source>
        <dbReference type="SMART" id="SM00419"/>
    </source>
</evidence>
<dbReference type="InterPro" id="IPR036388">
    <property type="entry name" value="WH-like_DNA-bd_sf"/>
</dbReference>
<gene>
    <name evidence="3" type="ORF">SBA5_640018</name>
</gene>
<dbReference type="SUPFAM" id="SSF46785">
    <property type="entry name" value="Winged helix' DNA-binding domain"/>
    <property type="match status" value="1"/>
</dbReference>
<dbReference type="Gene3D" id="1.10.10.10">
    <property type="entry name" value="Winged helix-like DNA-binding domain superfamily/Winged helix DNA-binding domain"/>
    <property type="match status" value="1"/>
</dbReference>
<dbReference type="PANTHER" id="PTHR18964">
    <property type="entry name" value="ROK (REPRESSOR, ORF, KINASE) FAMILY"/>
    <property type="match status" value="1"/>
</dbReference>
<dbReference type="InterPro" id="IPR000600">
    <property type="entry name" value="ROK"/>
</dbReference>
<evidence type="ECO:0000256" key="1">
    <source>
        <dbReference type="ARBA" id="ARBA00006479"/>
    </source>
</evidence>
<reference evidence="4" key="1">
    <citation type="submission" date="2018-02" db="EMBL/GenBank/DDBJ databases">
        <authorList>
            <person name="Hausmann B."/>
        </authorList>
    </citation>
    <scope>NUCLEOTIDE SEQUENCE [LARGE SCALE GENOMIC DNA]</scope>
    <source>
        <strain evidence="4">Peat soil MAG SbA5</strain>
    </source>
</reference>
<dbReference type="SUPFAM" id="SSF53067">
    <property type="entry name" value="Actin-like ATPase domain"/>
    <property type="match status" value="1"/>
</dbReference>
<evidence type="ECO:0000313" key="3">
    <source>
        <dbReference type="EMBL" id="SPE28181.1"/>
    </source>
</evidence>
<dbReference type="AlphaFoldDB" id="A0A2N9LY86"/>
<dbReference type="Pfam" id="PF00480">
    <property type="entry name" value="ROK"/>
    <property type="match status" value="1"/>
</dbReference>
<protein>
    <submittedName>
        <fullName evidence="3">ROK family protein</fullName>
    </submittedName>
</protein>
<comment type="similarity">
    <text evidence="1">Belongs to the ROK (NagC/XylR) family.</text>
</comment>
<dbReference type="InterPro" id="IPR036390">
    <property type="entry name" value="WH_DNA-bd_sf"/>
</dbReference>
<dbReference type="GO" id="GO:0006355">
    <property type="term" value="P:regulation of DNA-templated transcription"/>
    <property type="evidence" value="ECO:0007669"/>
    <property type="project" value="InterPro"/>
</dbReference>
<dbReference type="OrthoDB" id="9796533at2"/>
<dbReference type="Proteomes" id="UP000239735">
    <property type="component" value="Unassembled WGS sequence"/>
</dbReference>
<organism evidence="3 4">
    <name type="scientific">Candidatus Sulfuritelmatomonas gaucii</name>
    <dbReference type="NCBI Taxonomy" id="2043161"/>
    <lineage>
        <taxon>Bacteria</taxon>
        <taxon>Pseudomonadati</taxon>
        <taxon>Acidobacteriota</taxon>
        <taxon>Terriglobia</taxon>
        <taxon>Terriglobales</taxon>
        <taxon>Acidobacteriaceae</taxon>
        <taxon>Candidatus Sulfuritelmatomonas</taxon>
    </lineage>
</organism>
<name>A0A2N9LY86_9BACT</name>
<dbReference type="PROSITE" id="PS01125">
    <property type="entry name" value="ROK"/>
    <property type="match status" value="1"/>
</dbReference>
<evidence type="ECO:0000313" key="4">
    <source>
        <dbReference type="Proteomes" id="UP000239735"/>
    </source>
</evidence>
<dbReference type="InterPro" id="IPR049874">
    <property type="entry name" value="ROK_cs"/>
</dbReference>
<proteinExistence type="inferred from homology"/>